<dbReference type="AlphaFoldDB" id="A0A0B1TLQ1"/>
<proteinExistence type="predicted"/>
<keyword evidence="3" id="KW-1185">Reference proteome</keyword>
<dbReference type="OrthoDB" id="5791508at2759"/>
<feature type="coiled-coil region" evidence="1">
    <location>
        <begin position="28"/>
        <end position="83"/>
    </location>
</feature>
<organism evidence="2 3">
    <name type="scientific">Oesophagostomum dentatum</name>
    <name type="common">Nodular worm</name>
    <dbReference type="NCBI Taxonomy" id="61180"/>
    <lineage>
        <taxon>Eukaryota</taxon>
        <taxon>Metazoa</taxon>
        <taxon>Ecdysozoa</taxon>
        <taxon>Nematoda</taxon>
        <taxon>Chromadorea</taxon>
        <taxon>Rhabditida</taxon>
        <taxon>Rhabditina</taxon>
        <taxon>Rhabditomorpha</taxon>
        <taxon>Strongyloidea</taxon>
        <taxon>Strongylidae</taxon>
        <taxon>Oesophagostomum</taxon>
    </lineage>
</organism>
<reference evidence="2 3" key="1">
    <citation type="submission" date="2014-03" db="EMBL/GenBank/DDBJ databases">
        <title>Draft genome of the hookworm Oesophagostomum dentatum.</title>
        <authorList>
            <person name="Mitreva M."/>
        </authorList>
    </citation>
    <scope>NUCLEOTIDE SEQUENCE [LARGE SCALE GENOMIC DNA]</scope>
    <source>
        <strain evidence="2 3">OD-Hann</strain>
    </source>
</reference>
<feature type="coiled-coil region" evidence="1">
    <location>
        <begin position="128"/>
        <end position="329"/>
    </location>
</feature>
<evidence type="ECO:0000256" key="1">
    <source>
        <dbReference type="SAM" id="Coils"/>
    </source>
</evidence>
<sequence length="363" mass="42043">MHASLHLEKIASFANMCFSCEKVMLQLESDEMDKNASLQKELRDLSEKQEELQRRYNQDTALLERTIQDLKKSSQEKHEADAKKLSDVQAELGYFQERTRSITQKHAEELGHLESAHLAESNQKDAQLGSARDRIKMLEDKLSEHERSIREHRKDFACLSTAKNALEAEHAKIVEELKKKEEDLKDATETLEQSWADIESKFPCFPRDPPLFQLSEMSAAKDNVLCEVNRLKKELTTKEECLCKRNVEAEEEKTQLSSRISELEEDLMAERSIKQALEGQLFKCHEEIAAKNTELNAKMDQLEHLDEELKVLQTDKAVAEDECKELREKDAVRSVQLGELTDRTRLIEEAYCHVQRKEQQTRS</sequence>
<gene>
    <name evidence="2" type="ORF">OESDEN_01882</name>
</gene>
<dbReference type="Proteomes" id="UP000053660">
    <property type="component" value="Unassembled WGS sequence"/>
</dbReference>
<evidence type="ECO:0000313" key="3">
    <source>
        <dbReference type="Proteomes" id="UP000053660"/>
    </source>
</evidence>
<keyword evidence="1" id="KW-0175">Coiled coil</keyword>
<evidence type="ECO:0000313" key="2">
    <source>
        <dbReference type="EMBL" id="KHJ98139.1"/>
    </source>
</evidence>
<accession>A0A0B1TLQ1</accession>
<dbReference type="EMBL" id="KN549353">
    <property type="protein sequence ID" value="KHJ98139.1"/>
    <property type="molecule type" value="Genomic_DNA"/>
</dbReference>
<protein>
    <submittedName>
        <fullName evidence="2">Uncharacterized protein</fullName>
    </submittedName>
</protein>
<name>A0A0B1TLQ1_OESDE</name>